<name>G5RXX3_SALET</name>
<evidence type="ECO:0000256" key="3">
    <source>
        <dbReference type="ARBA" id="ARBA00023163"/>
    </source>
</evidence>
<protein>
    <submittedName>
        <fullName evidence="7">Nitrate/nitrite response regulator protein</fullName>
    </submittedName>
</protein>
<dbReference type="PROSITE" id="PS50110">
    <property type="entry name" value="RESPONSE_REGULATORY"/>
    <property type="match status" value="1"/>
</dbReference>
<dbReference type="Pfam" id="PF00196">
    <property type="entry name" value="GerE"/>
    <property type="match status" value="1"/>
</dbReference>
<dbReference type="GO" id="GO:0000160">
    <property type="term" value="P:phosphorelay signal transduction system"/>
    <property type="evidence" value="ECO:0007669"/>
    <property type="project" value="InterPro"/>
</dbReference>
<keyword evidence="3" id="KW-0804">Transcription</keyword>
<dbReference type="GO" id="GO:0006355">
    <property type="term" value="P:regulation of DNA-templated transcription"/>
    <property type="evidence" value="ECO:0007669"/>
    <property type="project" value="InterPro"/>
</dbReference>
<keyword evidence="1" id="KW-0805">Transcription regulation</keyword>
<feature type="domain" description="HTH luxR-type" evidence="5">
    <location>
        <begin position="106"/>
        <end position="171"/>
    </location>
</feature>
<feature type="modified residue" description="4-aspartylphosphate" evidence="4">
    <location>
        <position position="5"/>
    </location>
</feature>
<dbReference type="InterPro" id="IPR001789">
    <property type="entry name" value="Sig_transdc_resp-reg_receiver"/>
</dbReference>
<feature type="non-terminal residue" evidence="7">
    <location>
        <position position="1"/>
    </location>
</feature>
<gene>
    <name evidence="7" type="ORF">LTSEURB_3507</name>
</gene>
<comment type="caution">
    <text evidence="7">The sequence shown here is derived from an EMBL/GenBank/DDBJ whole genome shotgun (WGS) entry which is preliminary data.</text>
</comment>
<evidence type="ECO:0000313" key="8">
    <source>
        <dbReference type="Proteomes" id="UP000004776"/>
    </source>
</evidence>
<dbReference type="GO" id="GO:0003677">
    <property type="term" value="F:DNA binding"/>
    <property type="evidence" value="ECO:0007669"/>
    <property type="project" value="UniProtKB-KW"/>
</dbReference>
<feature type="domain" description="Response regulatory" evidence="6">
    <location>
        <begin position="1"/>
        <end position="83"/>
    </location>
</feature>
<dbReference type="InterPro" id="IPR039420">
    <property type="entry name" value="WalR-like"/>
</dbReference>
<dbReference type="InterPro" id="IPR016032">
    <property type="entry name" value="Sig_transdc_resp-reg_C-effctor"/>
</dbReference>
<evidence type="ECO:0000256" key="4">
    <source>
        <dbReference type="PROSITE-ProRule" id="PRU00169"/>
    </source>
</evidence>
<dbReference type="PROSITE" id="PS00622">
    <property type="entry name" value="HTH_LUXR_1"/>
    <property type="match status" value="1"/>
</dbReference>
<evidence type="ECO:0000313" key="7">
    <source>
        <dbReference type="EMBL" id="EHD01758.1"/>
    </source>
</evidence>
<dbReference type="PRINTS" id="PR00038">
    <property type="entry name" value="HTHLUXR"/>
</dbReference>
<dbReference type="EMBL" id="AFCW01001332">
    <property type="protein sequence ID" value="EHD01758.1"/>
    <property type="molecule type" value="Genomic_DNA"/>
</dbReference>
<dbReference type="Pfam" id="PF00072">
    <property type="entry name" value="Response_reg"/>
    <property type="match status" value="1"/>
</dbReference>
<dbReference type="AlphaFoldDB" id="G5RXX3"/>
<sequence>LILLDLNMKGLSGLDTLNALRRDGVTAQIIILTVSDSASDIYALIDAGAGADGYLLKDSAGADGYLLKDSDPEVLLEAIRKGANGGKVFSDRVNEYLRERERFGAQEDPFSILTERELDVLHELAQGLSNKQIASVLNISEQTVKVHIRNLLRKLNVRSRVAATILFLQTRGMQ</sequence>
<evidence type="ECO:0000259" key="5">
    <source>
        <dbReference type="PROSITE" id="PS50043"/>
    </source>
</evidence>
<proteinExistence type="predicted"/>
<dbReference type="CDD" id="cd06170">
    <property type="entry name" value="LuxR_C_like"/>
    <property type="match status" value="1"/>
</dbReference>
<dbReference type="PROSITE" id="PS50043">
    <property type="entry name" value="HTH_LUXR_2"/>
    <property type="match status" value="1"/>
</dbReference>
<dbReference type="SMART" id="SM00421">
    <property type="entry name" value="HTH_LUXR"/>
    <property type="match status" value="1"/>
</dbReference>
<reference evidence="7 8" key="1">
    <citation type="journal article" date="2011" name="BMC Genomics">
        <title>Genome sequencing reveals diversification of virulence factor content and possible host adaptation in distinct subpopulations of Salmonella enterica.</title>
        <authorList>
            <person name="den Bakker H.C."/>
            <person name="Moreno Switt A.I."/>
            <person name="Govoni G."/>
            <person name="Cummings C.A."/>
            <person name="Ranieri M.L."/>
            <person name="Degoricija L."/>
            <person name="Hoelzer K."/>
            <person name="Rodriguez-Rivera L.D."/>
            <person name="Brown S."/>
            <person name="Bolchacova E."/>
            <person name="Furtado M.R."/>
            <person name="Wiedmann M."/>
        </authorList>
    </citation>
    <scope>NUCLEOTIDE SEQUENCE [LARGE SCALE GENOMIC DNA]</scope>
    <source>
        <strain evidence="7 8">R8-2977</strain>
    </source>
</reference>
<dbReference type="InterPro" id="IPR000792">
    <property type="entry name" value="Tscrpt_reg_LuxR_C"/>
</dbReference>
<accession>G5RXX3</accession>
<dbReference type="Proteomes" id="UP000004776">
    <property type="component" value="Unassembled WGS sequence"/>
</dbReference>
<dbReference type="PANTHER" id="PTHR43214:SF41">
    <property type="entry name" value="NITRATE_NITRITE RESPONSE REGULATOR PROTEIN NARP"/>
    <property type="match status" value="1"/>
</dbReference>
<dbReference type="SUPFAM" id="SSF52172">
    <property type="entry name" value="CheY-like"/>
    <property type="match status" value="1"/>
</dbReference>
<dbReference type="PANTHER" id="PTHR43214">
    <property type="entry name" value="TWO-COMPONENT RESPONSE REGULATOR"/>
    <property type="match status" value="1"/>
</dbReference>
<evidence type="ECO:0000259" key="6">
    <source>
        <dbReference type="PROSITE" id="PS50110"/>
    </source>
</evidence>
<dbReference type="PATRIC" id="fig|913084.3.peg.2579"/>
<organism evidence="7 8">
    <name type="scientific">Salmonella enterica subsp. enterica serovar Urbana str. R8-2977</name>
    <dbReference type="NCBI Taxonomy" id="913084"/>
    <lineage>
        <taxon>Bacteria</taxon>
        <taxon>Pseudomonadati</taxon>
        <taxon>Pseudomonadota</taxon>
        <taxon>Gammaproteobacteria</taxon>
        <taxon>Enterobacterales</taxon>
        <taxon>Enterobacteriaceae</taxon>
        <taxon>Salmonella</taxon>
    </lineage>
</organism>
<keyword evidence="2" id="KW-0238">DNA-binding</keyword>
<dbReference type="SUPFAM" id="SSF46894">
    <property type="entry name" value="C-terminal effector domain of the bipartite response regulators"/>
    <property type="match status" value="1"/>
</dbReference>
<evidence type="ECO:0000256" key="2">
    <source>
        <dbReference type="ARBA" id="ARBA00023125"/>
    </source>
</evidence>
<dbReference type="Gene3D" id="3.40.50.2300">
    <property type="match status" value="2"/>
</dbReference>
<evidence type="ECO:0000256" key="1">
    <source>
        <dbReference type="ARBA" id="ARBA00023015"/>
    </source>
</evidence>
<dbReference type="InterPro" id="IPR011006">
    <property type="entry name" value="CheY-like_superfamily"/>
</dbReference>
<keyword evidence="4" id="KW-0597">Phosphoprotein</keyword>